<keyword evidence="15" id="KW-1185">Reference proteome</keyword>
<evidence type="ECO:0000256" key="6">
    <source>
        <dbReference type="ARBA" id="ARBA00022777"/>
    </source>
</evidence>
<organism evidence="15 16">
    <name type="scientific">Galendromus occidentalis</name>
    <name type="common">western predatory mite</name>
    <dbReference type="NCBI Taxonomy" id="34638"/>
    <lineage>
        <taxon>Eukaryota</taxon>
        <taxon>Metazoa</taxon>
        <taxon>Ecdysozoa</taxon>
        <taxon>Arthropoda</taxon>
        <taxon>Chelicerata</taxon>
        <taxon>Arachnida</taxon>
        <taxon>Acari</taxon>
        <taxon>Parasitiformes</taxon>
        <taxon>Mesostigmata</taxon>
        <taxon>Gamasina</taxon>
        <taxon>Phytoseioidea</taxon>
        <taxon>Phytoseiidae</taxon>
        <taxon>Typhlodrominae</taxon>
        <taxon>Galendromus</taxon>
    </lineage>
</organism>
<dbReference type="SMART" id="SM00220">
    <property type="entry name" value="S_TKc"/>
    <property type="match status" value="1"/>
</dbReference>
<evidence type="ECO:0000313" key="16">
    <source>
        <dbReference type="RefSeq" id="XP_003737700.1"/>
    </source>
</evidence>
<keyword evidence="7 11" id="KW-0067">ATP-binding</keyword>
<dbReference type="Pfam" id="PF00069">
    <property type="entry name" value="Pkinase"/>
    <property type="match status" value="1"/>
</dbReference>
<accession>A0AAJ6QMH3</accession>
<comment type="catalytic activity">
    <reaction evidence="9">
        <text>L-threonyl-[protein] + ATP = O-phospho-L-threonyl-[protein] + ADP + H(+)</text>
        <dbReference type="Rhea" id="RHEA:46608"/>
        <dbReference type="Rhea" id="RHEA-COMP:11060"/>
        <dbReference type="Rhea" id="RHEA-COMP:11605"/>
        <dbReference type="ChEBI" id="CHEBI:15378"/>
        <dbReference type="ChEBI" id="CHEBI:30013"/>
        <dbReference type="ChEBI" id="CHEBI:30616"/>
        <dbReference type="ChEBI" id="CHEBI:61977"/>
        <dbReference type="ChEBI" id="CHEBI:456216"/>
        <dbReference type="EC" id="2.7.11.1"/>
    </reaction>
</comment>
<dbReference type="InterPro" id="IPR000719">
    <property type="entry name" value="Prot_kinase_dom"/>
</dbReference>
<evidence type="ECO:0000256" key="10">
    <source>
        <dbReference type="ARBA" id="ARBA00048679"/>
    </source>
</evidence>
<feature type="binding site" evidence="11">
    <location>
        <position position="71"/>
    </location>
    <ligand>
        <name>ATP</name>
        <dbReference type="ChEBI" id="CHEBI:30616"/>
    </ligand>
</feature>
<gene>
    <name evidence="16" type="primary">LOC100908813</name>
</gene>
<name>A0AAJ6QMH3_9ACAR</name>
<keyword evidence="6" id="KW-0418">Kinase</keyword>
<dbReference type="PANTHER" id="PTHR24356">
    <property type="entry name" value="SERINE/THREONINE-PROTEIN KINASE"/>
    <property type="match status" value="1"/>
</dbReference>
<evidence type="ECO:0000256" key="5">
    <source>
        <dbReference type="ARBA" id="ARBA00022741"/>
    </source>
</evidence>
<evidence type="ECO:0000256" key="12">
    <source>
        <dbReference type="RuleBase" id="RU000304"/>
    </source>
</evidence>
<evidence type="ECO:0000256" key="2">
    <source>
        <dbReference type="ARBA" id="ARBA00022148"/>
    </source>
</evidence>
<dbReference type="Proteomes" id="UP000694867">
    <property type="component" value="Unplaced"/>
</dbReference>
<keyword evidence="5 11" id="KW-0547">Nucleotide-binding</keyword>
<dbReference type="SUPFAM" id="SSF56112">
    <property type="entry name" value="Protein kinase-like (PK-like)"/>
    <property type="match status" value="1"/>
</dbReference>
<reference evidence="16" key="1">
    <citation type="submission" date="2025-08" db="UniProtKB">
        <authorList>
            <consortium name="RefSeq"/>
        </authorList>
    </citation>
    <scope>IDENTIFICATION</scope>
</reference>
<feature type="region of interest" description="Disordered" evidence="13">
    <location>
        <begin position="315"/>
        <end position="350"/>
    </location>
</feature>
<dbReference type="InterPro" id="IPR008271">
    <property type="entry name" value="Ser/Thr_kinase_AS"/>
</dbReference>
<comment type="catalytic activity">
    <reaction evidence="10">
        <text>L-seryl-[protein] + ATP = O-phospho-L-seryl-[protein] + ADP + H(+)</text>
        <dbReference type="Rhea" id="RHEA:17989"/>
        <dbReference type="Rhea" id="RHEA-COMP:9863"/>
        <dbReference type="Rhea" id="RHEA-COMP:11604"/>
        <dbReference type="ChEBI" id="CHEBI:15378"/>
        <dbReference type="ChEBI" id="CHEBI:29999"/>
        <dbReference type="ChEBI" id="CHEBI:30616"/>
        <dbReference type="ChEBI" id="CHEBI:83421"/>
        <dbReference type="ChEBI" id="CHEBI:456216"/>
        <dbReference type="EC" id="2.7.11.1"/>
    </reaction>
</comment>
<sequence length="350" mass="39494">MPIFTRGKRADIIVAYQNDLDNAEANFNMRYDANSCPKEDIADFALEEWIGGGAFGTVYKARKDGNVYAIKRQLKGDRCVRLILEKRTQFAFKNIFLVELFSTWKTKLQTFMVMDFATYGDLYNIGPIPHPEAKLKLLLGQVVLGLEYIHRCNMIYRDLKPSNILVFEKGLLKLCDFGVTVRASSAVIGTFGTLRFMAPEMHGDKPYTCAVDWWALGIMMYELLTENGATPFYDVDDDLSRLQKIDLICHTDPLELQNPPHSNAAKAMVAQLLFKDPNQRLGFGLGGCDGVKKHVWFSDIDFNNLIVEQDFPEIELPPPIEGTQQGLPEFKNDPPHSPGPDPGNDPFADF</sequence>
<dbReference type="InterPro" id="IPR050236">
    <property type="entry name" value="Ser_Thr_kinase_AGC"/>
</dbReference>
<evidence type="ECO:0000256" key="3">
    <source>
        <dbReference type="ARBA" id="ARBA00022527"/>
    </source>
</evidence>
<dbReference type="PROSITE" id="PS00107">
    <property type="entry name" value="PROTEIN_KINASE_ATP"/>
    <property type="match status" value="1"/>
</dbReference>
<dbReference type="PANTHER" id="PTHR24356:SF1">
    <property type="entry name" value="SERINE_THREONINE-PROTEIN KINASE GREATWALL"/>
    <property type="match status" value="1"/>
</dbReference>
<dbReference type="KEGG" id="goe:100908813"/>
<evidence type="ECO:0000256" key="7">
    <source>
        <dbReference type="ARBA" id="ARBA00022840"/>
    </source>
</evidence>
<dbReference type="PROSITE" id="PS00108">
    <property type="entry name" value="PROTEIN_KINASE_ST"/>
    <property type="match status" value="1"/>
</dbReference>
<dbReference type="Gene3D" id="1.10.510.10">
    <property type="entry name" value="Transferase(Phosphotransferase) domain 1"/>
    <property type="match status" value="1"/>
</dbReference>
<evidence type="ECO:0000256" key="4">
    <source>
        <dbReference type="ARBA" id="ARBA00022679"/>
    </source>
</evidence>
<dbReference type="GO" id="GO:0035556">
    <property type="term" value="P:intracellular signal transduction"/>
    <property type="evidence" value="ECO:0007669"/>
    <property type="project" value="TreeGrafter"/>
</dbReference>
<dbReference type="Gene3D" id="3.30.200.20">
    <property type="entry name" value="Phosphorylase Kinase, domain 1"/>
    <property type="match status" value="1"/>
</dbReference>
<dbReference type="RefSeq" id="XP_003737700.1">
    <property type="nucleotide sequence ID" value="XM_003737652.1"/>
</dbReference>
<dbReference type="AlphaFoldDB" id="A0AAJ6QMH3"/>
<evidence type="ECO:0000256" key="1">
    <source>
        <dbReference type="ARBA" id="ARBA00012513"/>
    </source>
</evidence>
<dbReference type="InterPro" id="IPR017441">
    <property type="entry name" value="Protein_kinase_ATP_BS"/>
</dbReference>
<comment type="similarity">
    <text evidence="12">Belongs to the protein kinase superfamily.</text>
</comment>
<evidence type="ECO:0000259" key="14">
    <source>
        <dbReference type="PROSITE" id="PS50011"/>
    </source>
</evidence>
<keyword evidence="4" id="KW-0808">Transferase</keyword>
<keyword evidence="3 12" id="KW-0723">Serine/threonine-protein kinase</keyword>
<dbReference type="PROSITE" id="PS50011">
    <property type="entry name" value="PROTEIN_KINASE_DOM"/>
    <property type="match status" value="1"/>
</dbReference>
<evidence type="ECO:0000256" key="9">
    <source>
        <dbReference type="ARBA" id="ARBA00047899"/>
    </source>
</evidence>
<dbReference type="GO" id="GO:0004674">
    <property type="term" value="F:protein serine/threonine kinase activity"/>
    <property type="evidence" value="ECO:0007669"/>
    <property type="project" value="UniProtKB-KW"/>
</dbReference>
<dbReference type="GO" id="GO:0005524">
    <property type="term" value="F:ATP binding"/>
    <property type="evidence" value="ECO:0007669"/>
    <property type="project" value="UniProtKB-UniRule"/>
</dbReference>
<dbReference type="EC" id="2.7.11.1" evidence="1"/>
<proteinExistence type="inferred from homology"/>
<feature type="domain" description="Protein kinase" evidence="14">
    <location>
        <begin position="44"/>
        <end position="297"/>
    </location>
</feature>
<dbReference type="InterPro" id="IPR011009">
    <property type="entry name" value="Kinase-like_dom_sf"/>
</dbReference>
<evidence type="ECO:0000256" key="8">
    <source>
        <dbReference type="ARBA" id="ARBA00033099"/>
    </source>
</evidence>
<evidence type="ECO:0000256" key="13">
    <source>
        <dbReference type="SAM" id="MobiDB-lite"/>
    </source>
</evidence>
<protein>
    <recommendedName>
        <fullName evidence="2">Serine/threonine-protein kinase greatwall</fullName>
        <ecNumber evidence="1">2.7.11.1</ecNumber>
    </recommendedName>
    <alternativeName>
        <fullName evidence="8">Microtubule-associated serine/threonine-protein kinase-like</fullName>
    </alternativeName>
</protein>
<evidence type="ECO:0000313" key="15">
    <source>
        <dbReference type="Proteomes" id="UP000694867"/>
    </source>
</evidence>
<evidence type="ECO:0000256" key="11">
    <source>
        <dbReference type="PROSITE-ProRule" id="PRU10141"/>
    </source>
</evidence>
<dbReference type="GeneID" id="100908813"/>